<gene>
    <name evidence="1" type="ORF">DPEC_G00101580</name>
</gene>
<keyword evidence="2" id="KW-1185">Reference proteome</keyword>
<dbReference type="EMBL" id="CM055735">
    <property type="protein sequence ID" value="KAJ8008131.1"/>
    <property type="molecule type" value="Genomic_DNA"/>
</dbReference>
<organism evidence="1 2">
    <name type="scientific">Dallia pectoralis</name>
    <name type="common">Alaska blackfish</name>
    <dbReference type="NCBI Taxonomy" id="75939"/>
    <lineage>
        <taxon>Eukaryota</taxon>
        <taxon>Metazoa</taxon>
        <taxon>Chordata</taxon>
        <taxon>Craniata</taxon>
        <taxon>Vertebrata</taxon>
        <taxon>Euteleostomi</taxon>
        <taxon>Actinopterygii</taxon>
        <taxon>Neopterygii</taxon>
        <taxon>Teleostei</taxon>
        <taxon>Protacanthopterygii</taxon>
        <taxon>Esociformes</taxon>
        <taxon>Umbridae</taxon>
        <taxon>Dallia</taxon>
    </lineage>
</organism>
<comment type="caution">
    <text evidence="1">The sequence shown here is derived from an EMBL/GenBank/DDBJ whole genome shotgun (WGS) entry which is preliminary data.</text>
</comment>
<dbReference type="Proteomes" id="UP001157502">
    <property type="component" value="Chromosome 8"/>
</dbReference>
<reference evidence="1" key="1">
    <citation type="submission" date="2021-05" db="EMBL/GenBank/DDBJ databases">
        <authorList>
            <person name="Pan Q."/>
            <person name="Jouanno E."/>
            <person name="Zahm M."/>
            <person name="Klopp C."/>
            <person name="Cabau C."/>
            <person name="Louis A."/>
            <person name="Berthelot C."/>
            <person name="Parey E."/>
            <person name="Roest Crollius H."/>
            <person name="Montfort J."/>
            <person name="Robinson-Rechavi M."/>
            <person name="Bouchez O."/>
            <person name="Lampietro C."/>
            <person name="Lopez Roques C."/>
            <person name="Donnadieu C."/>
            <person name="Postlethwait J."/>
            <person name="Bobe J."/>
            <person name="Dillon D."/>
            <person name="Chandos A."/>
            <person name="von Hippel F."/>
            <person name="Guiguen Y."/>
        </authorList>
    </citation>
    <scope>NUCLEOTIDE SEQUENCE</scope>
    <source>
        <strain evidence="1">YG-Jan2019</strain>
    </source>
</reference>
<evidence type="ECO:0000313" key="1">
    <source>
        <dbReference type="EMBL" id="KAJ8008131.1"/>
    </source>
</evidence>
<evidence type="ECO:0000313" key="2">
    <source>
        <dbReference type="Proteomes" id="UP001157502"/>
    </source>
</evidence>
<sequence length="107" mass="12189">MNRLQRKLMPMQNTLYLIPTAKWETYPISLVKREVPAVRGMPGSVEARSFLMMNVISSPVPLTCHLGGDPNQRVTWLIKGLLSPFKSGTFNARDQKRSTVRRLFLMA</sequence>
<proteinExistence type="predicted"/>
<accession>A0ACC2GWV1</accession>
<name>A0ACC2GWV1_DALPE</name>
<protein>
    <submittedName>
        <fullName evidence="1">Uncharacterized protein</fullName>
    </submittedName>
</protein>